<keyword evidence="5 7" id="KW-0503">Monooxygenase</keyword>
<dbReference type="GO" id="GO:0004497">
    <property type="term" value="F:monooxygenase activity"/>
    <property type="evidence" value="ECO:0007669"/>
    <property type="project" value="UniProtKB-KW"/>
</dbReference>
<dbReference type="SUPFAM" id="SSF48264">
    <property type="entry name" value="Cytochrome P450"/>
    <property type="match status" value="1"/>
</dbReference>
<proteinExistence type="inferred from homology"/>
<dbReference type="InterPro" id="IPR001128">
    <property type="entry name" value="Cyt_P450"/>
</dbReference>
<dbReference type="PANTHER" id="PTHR46300">
    <property type="entry name" value="P450, PUTATIVE (EUROFUNG)-RELATED-RELATED"/>
    <property type="match status" value="1"/>
</dbReference>
<evidence type="ECO:0000256" key="1">
    <source>
        <dbReference type="ARBA" id="ARBA00010617"/>
    </source>
</evidence>
<dbReference type="GO" id="GO:0020037">
    <property type="term" value="F:heme binding"/>
    <property type="evidence" value="ECO:0007669"/>
    <property type="project" value="InterPro"/>
</dbReference>
<evidence type="ECO:0000313" key="10">
    <source>
        <dbReference type="Proteomes" id="UP001412239"/>
    </source>
</evidence>
<gene>
    <name evidence="9" type="ORF">GSTUAT00002019001</name>
</gene>
<evidence type="ECO:0000256" key="5">
    <source>
        <dbReference type="ARBA" id="ARBA00023033"/>
    </source>
</evidence>
<keyword evidence="3 7" id="KW-0560">Oxidoreductase</keyword>
<keyword evidence="8" id="KW-0472">Membrane</keyword>
<keyword evidence="8" id="KW-0812">Transmembrane</keyword>
<organism evidence="9 10">
    <name type="scientific">Tuber aestivum</name>
    <name type="common">summer truffle</name>
    <dbReference type="NCBI Taxonomy" id="59557"/>
    <lineage>
        <taxon>Eukaryota</taxon>
        <taxon>Fungi</taxon>
        <taxon>Dikarya</taxon>
        <taxon>Ascomycota</taxon>
        <taxon>Pezizomycotina</taxon>
        <taxon>Pezizomycetes</taxon>
        <taxon>Pezizales</taxon>
        <taxon>Tuberaceae</taxon>
        <taxon>Tuber</taxon>
    </lineage>
</organism>
<keyword evidence="10" id="KW-1185">Reference proteome</keyword>
<dbReference type="AlphaFoldDB" id="A0A292Q4L3"/>
<evidence type="ECO:0000256" key="8">
    <source>
        <dbReference type="SAM" id="Phobius"/>
    </source>
</evidence>
<evidence type="ECO:0000256" key="4">
    <source>
        <dbReference type="ARBA" id="ARBA00023004"/>
    </source>
</evidence>
<dbReference type="InterPro" id="IPR017972">
    <property type="entry name" value="Cyt_P450_CS"/>
</dbReference>
<keyword evidence="2 6" id="KW-0479">Metal-binding</keyword>
<dbReference type="InterPro" id="IPR036396">
    <property type="entry name" value="Cyt_P450_sf"/>
</dbReference>
<dbReference type="EMBL" id="LN890966">
    <property type="protein sequence ID" value="CUS13808.1"/>
    <property type="molecule type" value="Genomic_DNA"/>
</dbReference>
<dbReference type="PANTHER" id="PTHR46300:SF2">
    <property type="entry name" value="CYTOCHROME P450 MONOOXYGENASE ALNH-RELATED"/>
    <property type="match status" value="1"/>
</dbReference>
<dbReference type="InterPro" id="IPR050364">
    <property type="entry name" value="Cytochrome_P450_fung"/>
</dbReference>
<dbReference type="Pfam" id="PF00067">
    <property type="entry name" value="p450"/>
    <property type="match status" value="1"/>
</dbReference>
<keyword evidence="8" id="KW-1133">Transmembrane helix</keyword>
<dbReference type="PRINTS" id="PR00463">
    <property type="entry name" value="EP450I"/>
</dbReference>
<dbReference type="CDD" id="cd11065">
    <property type="entry name" value="CYP64-like"/>
    <property type="match status" value="1"/>
</dbReference>
<dbReference type="PROSITE" id="PS00086">
    <property type="entry name" value="CYTOCHROME_P450"/>
    <property type="match status" value="1"/>
</dbReference>
<dbReference type="Proteomes" id="UP001412239">
    <property type="component" value="Unassembled WGS sequence"/>
</dbReference>
<dbReference type="GO" id="GO:0005506">
    <property type="term" value="F:iron ion binding"/>
    <property type="evidence" value="ECO:0007669"/>
    <property type="project" value="InterPro"/>
</dbReference>
<dbReference type="Gene3D" id="1.10.630.10">
    <property type="entry name" value="Cytochrome P450"/>
    <property type="match status" value="1"/>
</dbReference>
<evidence type="ECO:0000256" key="7">
    <source>
        <dbReference type="RuleBase" id="RU000461"/>
    </source>
</evidence>
<feature type="binding site" description="axial binding residue" evidence="6">
    <location>
        <position position="450"/>
    </location>
    <ligand>
        <name>heme</name>
        <dbReference type="ChEBI" id="CHEBI:30413"/>
    </ligand>
    <ligandPart>
        <name>Fe</name>
        <dbReference type="ChEBI" id="CHEBI:18248"/>
    </ligandPart>
</feature>
<evidence type="ECO:0000256" key="3">
    <source>
        <dbReference type="ARBA" id="ARBA00023002"/>
    </source>
</evidence>
<keyword evidence="4 6" id="KW-0408">Iron</keyword>
<comment type="similarity">
    <text evidence="1 7">Belongs to the cytochrome P450 family.</text>
</comment>
<dbReference type="PRINTS" id="PR00385">
    <property type="entry name" value="P450"/>
</dbReference>
<dbReference type="GO" id="GO:0016705">
    <property type="term" value="F:oxidoreductase activity, acting on paired donors, with incorporation or reduction of molecular oxygen"/>
    <property type="evidence" value="ECO:0007669"/>
    <property type="project" value="InterPro"/>
</dbReference>
<protein>
    <recommendedName>
        <fullName evidence="11">Cytochrome P450</fullName>
    </recommendedName>
</protein>
<evidence type="ECO:0000313" key="9">
    <source>
        <dbReference type="EMBL" id="CUS13808.1"/>
    </source>
</evidence>
<dbReference type="InterPro" id="IPR002401">
    <property type="entry name" value="Cyt_P450_E_grp-I"/>
</dbReference>
<accession>A0A292Q4L3</accession>
<sequence length="558" mass="63631">MAIPVFWTTAPGLALGLCLASFIATIVYFVKGTSRGKNFPPGPPTLPILGNMHLVPQERPYLKFTEWAKQYGGIYSIKIAKQTIVLISDVKILKELYDKRGAIYSSRPLPHIGAEVVCPDQTHIIFMPYGETSRSYRAQYHQFMGPGKVEQILPWQSAEATLLLKKIATSPDRYYEHTMRMATAIILESVFGVLPKDYDDPEVTELWTVQREFSEVLALTGPPVDHFPFLKWLPDIVSPWRIHARNIRAMHRKLYFRLLNLNKARMEKGERYGTFVEKLIDDRPKHGLSDERMAYVCATLMEAGSDTTASQALDFMMALLAFPNVLKKAQEEVDRICGTSRLPTLDDRDQMPYIEACINEVLRWRPPLPYGAPHLLMKDDWYEGYFMPKGTVLFQVQWAMNMDESVYERPQDFVPERYIRNRFGTKFDAEKDAETGRKEQYGFGLGRKICPGQWFARNTLVSYPPLPRGIGFGADATQFVLFAKLVWAFDMKIPTDPKTGKPVPLDTDVRTAFMDGLTTTPFKFPIDFKIRSKAHEEAMNADLVESDKVFAKYGGATV</sequence>
<name>A0A292Q4L3_9PEZI</name>
<reference evidence="9" key="1">
    <citation type="submission" date="2015-10" db="EMBL/GenBank/DDBJ databases">
        <authorList>
            <person name="Regsiter A."/>
            <person name="william w."/>
        </authorList>
    </citation>
    <scope>NUCLEOTIDE SEQUENCE</scope>
    <source>
        <strain evidence="9">Montdore</strain>
    </source>
</reference>
<feature type="transmembrane region" description="Helical" evidence="8">
    <location>
        <begin position="6"/>
        <end position="30"/>
    </location>
</feature>
<keyword evidence="6 7" id="KW-0349">Heme</keyword>
<evidence type="ECO:0000256" key="2">
    <source>
        <dbReference type="ARBA" id="ARBA00022723"/>
    </source>
</evidence>
<comment type="cofactor">
    <cofactor evidence="6">
        <name>heme</name>
        <dbReference type="ChEBI" id="CHEBI:30413"/>
    </cofactor>
</comment>
<evidence type="ECO:0008006" key="11">
    <source>
        <dbReference type="Google" id="ProtNLM"/>
    </source>
</evidence>
<evidence type="ECO:0000256" key="6">
    <source>
        <dbReference type="PIRSR" id="PIRSR602401-1"/>
    </source>
</evidence>